<proteinExistence type="predicted"/>
<dbReference type="EMBL" id="SNZR01000013">
    <property type="protein sequence ID" value="TDR90485.1"/>
    <property type="molecule type" value="Genomic_DNA"/>
</dbReference>
<evidence type="ECO:0008006" key="3">
    <source>
        <dbReference type="Google" id="ProtNLM"/>
    </source>
</evidence>
<name>A0A4R7C0A7_9HYPH</name>
<dbReference type="InterPro" id="IPR009367">
    <property type="entry name" value="Elm1-like"/>
</dbReference>
<dbReference type="Proteomes" id="UP000295122">
    <property type="component" value="Unassembled WGS sequence"/>
</dbReference>
<protein>
    <recommendedName>
        <fullName evidence="3">Mitochondrial fission protein ELM1</fullName>
    </recommendedName>
</protein>
<dbReference type="AlphaFoldDB" id="A0A4R7C0A7"/>
<keyword evidence="2" id="KW-1185">Reference proteome</keyword>
<dbReference type="RefSeq" id="WP_245513237.1">
    <property type="nucleotide sequence ID" value="NZ_SNZR01000013.1"/>
</dbReference>
<dbReference type="SUPFAM" id="SSF53756">
    <property type="entry name" value="UDP-Glycosyltransferase/glycogen phosphorylase"/>
    <property type="match status" value="1"/>
</dbReference>
<evidence type="ECO:0000313" key="2">
    <source>
        <dbReference type="Proteomes" id="UP000295122"/>
    </source>
</evidence>
<dbReference type="PANTHER" id="PTHR33986">
    <property type="entry name" value="OS02G0535700 PROTEIN"/>
    <property type="match status" value="1"/>
</dbReference>
<accession>A0A4R7C0A7</accession>
<dbReference type="PANTHER" id="PTHR33986:SF15">
    <property type="entry name" value="MITOCHONDRIAL FISSION PROTEIN ELM1"/>
    <property type="match status" value="1"/>
</dbReference>
<evidence type="ECO:0000313" key="1">
    <source>
        <dbReference type="EMBL" id="TDR90485.1"/>
    </source>
</evidence>
<comment type="caution">
    <text evidence="1">The sequence shown here is derived from an EMBL/GenBank/DDBJ whole genome shotgun (WGS) entry which is preliminary data.</text>
</comment>
<sequence>MRSPTSDRHDISCWVLTDGKAGDETQCLGVVEALGLEPEIRRVAPRAPFAWLMPRGPIDPREAPDRPGSPIAPPFPDLLIASGRRAIPYVRAVKRASAGRTFTVILKDPRTGPTAADLIWVPDHDRLRGPNVVATLTAPHRISARRLAEARTALDPRIAALPRPRVAVLVGGDSRHHRFSAADQARLLDGLHDLAACGNALAITASRRTPASLLEVLRGLADGPDRFLWDGRGDNPYLALLAGADAILVTADSANMIGEAAATGAPVMVFEPSGGHPKIRSYLDALAAHGAVRPFSGRLEAHAYQPLDSTPEIARAIQAALDRHRAAA</sequence>
<dbReference type="Pfam" id="PF06258">
    <property type="entry name" value="Mito_fiss_Elm1"/>
    <property type="match status" value="1"/>
</dbReference>
<organism evidence="1 2">
    <name type="scientific">Enterovirga rhinocerotis</name>
    <dbReference type="NCBI Taxonomy" id="1339210"/>
    <lineage>
        <taxon>Bacteria</taxon>
        <taxon>Pseudomonadati</taxon>
        <taxon>Pseudomonadota</taxon>
        <taxon>Alphaproteobacteria</taxon>
        <taxon>Hyphomicrobiales</taxon>
        <taxon>Methylobacteriaceae</taxon>
        <taxon>Enterovirga</taxon>
    </lineage>
</organism>
<gene>
    <name evidence="1" type="ORF">EV668_3336</name>
</gene>
<reference evidence="1 2" key="1">
    <citation type="submission" date="2019-03" db="EMBL/GenBank/DDBJ databases">
        <title>Genomic Encyclopedia of Type Strains, Phase IV (KMG-IV): sequencing the most valuable type-strain genomes for metagenomic binning, comparative biology and taxonomic classification.</title>
        <authorList>
            <person name="Goeker M."/>
        </authorList>
    </citation>
    <scope>NUCLEOTIDE SEQUENCE [LARGE SCALE GENOMIC DNA]</scope>
    <source>
        <strain evidence="1 2">DSM 25903</strain>
    </source>
</reference>